<dbReference type="PANTHER" id="PTHR26453">
    <property type="entry name" value="OLFACTORY RECEPTOR"/>
    <property type="match status" value="1"/>
</dbReference>
<evidence type="ECO:0000256" key="8">
    <source>
        <dbReference type="ARBA" id="ARBA00023224"/>
    </source>
</evidence>
<evidence type="ECO:0000256" key="6">
    <source>
        <dbReference type="ARBA" id="ARBA00023136"/>
    </source>
</evidence>
<sequence length="247" mass="27648">MENYNETSTEFIFLGLFPSSSLGFFLFTLTIPTFLMALSGNLSIVLLILLDAQLHTPMYFLLSQLSLVDLICICTTVPKMASAFLFGNKSISFIGWGVQCFFFAMLPGSEGPILMSMAYDHYVAICFPLDHPIHMNRRVCVLMILRSWGMDVVNSCAHIVYILCIPYCKSRAINHFFCDIPAMVTLACGDTWVYEYPLFLSTVIFLLFPFMAIVGSYVGNCSLLPTPYAHRKAGRRPIPPIVLTSQG</sequence>
<feature type="transmembrane region" description="Helical" evidence="9">
    <location>
        <begin position="198"/>
        <end position="218"/>
    </location>
</feature>
<dbReference type="InterPro" id="IPR000725">
    <property type="entry name" value="Olfact_rcpt"/>
</dbReference>
<dbReference type="GeneID" id="101711549"/>
<proteinExistence type="predicted"/>
<dbReference type="Pfam" id="PF13853">
    <property type="entry name" value="7tm_4"/>
    <property type="match status" value="1"/>
</dbReference>
<dbReference type="PRINTS" id="PR00245">
    <property type="entry name" value="OLFACTORYR"/>
</dbReference>
<evidence type="ECO:0000256" key="5">
    <source>
        <dbReference type="ARBA" id="ARBA00022989"/>
    </source>
</evidence>
<evidence type="ECO:0000256" key="9">
    <source>
        <dbReference type="SAM" id="Phobius"/>
    </source>
</evidence>
<keyword evidence="3" id="KW-0716">Sensory transduction</keyword>
<evidence type="ECO:0000256" key="3">
    <source>
        <dbReference type="ARBA" id="ARBA00022606"/>
    </source>
</evidence>
<evidence type="ECO:0000259" key="10">
    <source>
        <dbReference type="PROSITE" id="PS50262"/>
    </source>
</evidence>
<dbReference type="GO" id="GO:0007186">
    <property type="term" value="P:G protein-coupled receptor signaling pathway"/>
    <property type="evidence" value="ECO:0007669"/>
    <property type="project" value="InterPro"/>
</dbReference>
<dbReference type="InterPro" id="IPR017452">
    <property type="entry name" value="GPCR_Rhodpsn_7TM"/>
</dbReference>
<evidence type="ECO:0000256" key="7">
    <source>
        <dbReference type="ARBA" id="ARBA00023170"/>
    </source>
</evidence>
<dbReference type="Proteomes" id="UP000694906">
    <property type="component" value="Unplaced"/>
</dbReference>
<name>A0AAX6QMY6_HETGA</name>
<dbReference type="SUPFAM" id="SSF81321">
    <property type="entry name" value="Family A G protein-coupled receptor-like"/>
    <property type="match status" value="1"/>
</dbReference>
<keyword evidence="4 9" id="KW-0812">Transmembrane</keyword>
<evidence type="ECO:0000256" key="1">
    <source>
        <dbReference type="ARBA" id="ARBA00004651"/>
    </source>
</evidence>
<feature type="transmembrane region" description="Helical" evidence="9">
    <location>
        <begin position="90"/>
        <end position="108"/>
    </location>
</feature>
<evidence type="ECO:0000313" key="11">
    <source>
        <dbReference type="Proteomes" id="UP000694906"/>
    </source>
</evidence>
<dbReference type="RefSeq" id="XP_012923329.1">
    <property type="nucleotide sequence ID" value="XM_013067875.1"/>
</dbReference>
<feature type="transmembrane region" description="Helical" evidence="9">
    <location>
        <begin position="57"/>
        <end position="78"/>
    </location>
</feature>
<dbReference type="GO" id="GO:0005886">
    <property type="term" value="C:plasma membrane"/>
    <property type="evidence" value="ECO:0007669"/>
    <property type="project" value="UniProtKB-SubCell"/>
</dbReference>
<dbReference type="AlphaFoldDB" id="A0AAX6QMY6"/>
<keyword evidence="8" id="KW-0807">Transducer</keyword>
<gene>
    <name evidence="12" type="primary">LOC101711549</name>
</gene>
<reference evidence="12" key="1">
    <citation type="submission" date="2025-08" db="UniProtKB">
        <authorList>
            <consortium name="RefSeq"/>
        </authorList>
    </citation>
    <scope>IDENTIFICATION</scope>
</reference>
<keyword evidence="5 9" id="KW-1133">Transmembrane helix</keyword>
<accession>A0AAX6QMY6</accession>
<evidence type="ECO:0000256" key="2">
    <source>
        <dbReference type="ARBA" id="ARBA00022475"/>
    </source>
</evidence>
<evidence type="ECO:0000256" key="4">
    <source>
        <dbReference type="ARBA" id="ARBA00022692"/>
    </source>
</evidence>
<keyword evidence="7" id="KW-0675">Receptor</keyword>
<dbReference type="Gene3D" id="1.20.1070.10">
    <property type="entry name" value="Rhodopsin 7-helix transmembrane proteins"/>
    <property type="match status" value="1"/>
</dbReference>
<feature type="transmembrane region" description="Helical" evidence="9">
    <location>
        <begin position="24"/>
        <end position="50"/>
    </location>
</feature>
<evidence type="ECO:0000313" key="12">
    <source>
        <dbReference type="RefSeq" id="XP_012923329.1"/>
    </source>
</evidence>
<dbReference type="KEGG" id="hgl:101711549"/>
<comment type="subcellular location">
    <subcellularLocation>
        <location evidence="1">Cell membrane</location>
        <topology evidence="1">Multi-pass membrane protein</topology>
    </subcellularLocation>
</comment>
<dbReference type="PROSITE" id="PS50262">
    <property type="entry name" value="G_PROTEIN_RECEP_F1_2"/>
    <property type="match status" value="1"/>
</dbReference>
<keyword evidence="11" id="KW-1185">Reference proteome</keyword>
<feature type="domain" description="G-protein coupled receptors family 1 profile" evidence="10">
    <location>
        <begin position="40"/>
        <end position="218"/>
    </location>
</feature>
<dbReference type="GO" id="GO:0004984">
    <property type="term" value="F:olfactory receptor activity"/>
    <property type="evidence" value="ECO:0007669"/>
    <property type="project" value="InterPro"/>
</dbReference>
<organism evidence="11 12">
    <name type="scientific">Heterocephalus glaber</name>
    <name type="common">Naked mole rat</name>
    <dbReference type="NCBI Taxonomy" id="10181"/>
    <lineage>
        <taxon>Eukaryota</taxon>
        <taxon>Metazoa</taxon>
        <taxon>Chordata</taxon>
        <taxon>Craniata</taxon>
        <taxon>Vertebrata</taxon>
        <taxon>Euteleostomi</taxon>
        <taxon>Mammalia</taxon>
        <taxon>Eutheria</taxon>
        <taxon>Euarchontoglires</taxon>
        <taxon>Glires</taxon>
        <taxon>Rodentia</taxon>
        <taxon>Hystricomorpha</taxon>
        <taxon>Bathyergidae</taxon>
        <taxon>Heterocephalus</taxon>
    </lineage>
</organism>
<keyword evidence="2" id="KW-1003">Cell membrane</keyword>
<protein>
    <submittedName>
        <fullName evidence="12">Olfactory receptor 2L5-like</fullName>
    </submittedName>
</protein>
<keyword evidence="6 9" id="KW-0472">Membrane</keyword>